<name>A0ABX0VT46_9RHOB</name>
<dbReference type="InterPro" id="IPR007729">
    <property type="entry name" value="DGOK"/>
</dbReference>
<accession>A0ABX0VT46</accession>
<dbReference type="Gene3D" id="3.30.420.310">
    <property type="entry name" value="2-keto-3-deoxy-galactonokinase, C-terminal domain"/>
    <property type="match status" value="1"/>
</dbReference>
<reference evidence="1 2" key="1">
    <citation type="submission" date="2020-03" db="EMBL/GenBank/DDBJ databases">
        <title>Bacterial isolates of synthetic phycosphere.</title>
        <authorList>
            <person name="Fu H."/>
            <person name="Moran M.A."/>
        </authorList>
    </citation>
    <scope>NUCLEOTIDE SEQUENCE [LARGE SCALE GENOMIC DNA]</scope>
    <source>
        <strain evidence="1 2">HF1</strain>
    </source>
</reference>
<dbReference type="Pfam" id="PF05035">
    <property type="entry name" value="DGOK"/>
    <property type="match status" value="1"/>
</dbReference>
<comment type="caution">
    <text evidence="1">The sequence shown here is derived from an EMBL/GenBank/DDBJ whole genome shotgun (WGS) entry which is preliminary data.</text>
</comment>
<dbReference type="EMBL" id="JAATOP010000001">
    <property type="protein sequence ID" value="NIY70849.1"/>
    <property type="molecule type" value="Genomic_DNA"/>
</dbReference>
<dbReference type="Proteomes" id="UP000709466">
    <property type="component" value="Unassembled WGS sequence"/>
</dbReference>
<dbReference type="InterPro" id="IPR042257">
    <property type="entry name" value="DGOK_C"/>
</dbReference>
<sequence length="231" mass="24515">MQWIAIDLTAQRAWLMDGENVLDERRGATPAALVGDWPGPQIIAGMPDAKEAQTPCKVLPVGGAFPTIKQASPAQRLPHAAAVAGFLDQHDDWDGIVCLVGPEVHWVHVSAGEIVSFATSVTPALAPTDWTADDFDRGFERGSDRPEWLLHLLASAQAAGAPDGEVLGLLVGADLKAARPYVLGQQVAVIGDSPLVSAYVRALKSQGTPVTEHGDTTLRGFIALYRKLAET</sequence>
<evidence type="ECO:0000313" key="2">
    <source>
        <dbReference type="Proteomes" id="UP000709466"/>
    </source>
</evidence>
<protein>
    <submittedName>
        <fullName evidence="1">2-dehydro-3-deoxygalactonokinase</fullName>
    </submittedName>
</protein>
<gene>
    <name evidence="1" type="ORF">HCZ30_00200</name>
</gene>
<keyword evidence="2" id="KW-1185">Reference proteome</keyword>
<dbReference type="RefSeq" id="WP_167635745.1">
    <property type="nucleotide sequence ID" value="NZ_JAATOP010000001.1"/>
</dbReference>
<evidence type="ECO:0000313" key="1">
    <source>
        <dbReference type="EMBL" id="NIY70849.1"/>
    </source>
</evidence>
<organism evidence="1 2">
    <name type="scientific">Marivivens donghaensis</name>
    <dbReference type="NCBI Taxonomy" id="1699413"/>
    <lineage>
        <taxon>Bacteria</taxon>
        <taxon>Pseudomonadati</taxon>
        <taxon>Pseudomonadota</taxon>
        <taxon>Alphaproteobacteria</taxon>
        <taxon>Rhodobacterales</taxon>
        <taxon>Paracoccaceae</taxon>
        <taxon>Marivivens group</taxon>
        <taxon>Marivivens</taxon>
    </lineage>
</organism>
<proteinExistence type="predicted"/>